<dbReference type="GO" id="GO:0005993">
    <property type="term" value="P:trehalose catabolic process"/>
    <property type="evidence" value="ECO:0007669"/>
    <property type="project" value="TreeGrafter"/>
</dbReference>
<keyword evidence="6 7" id="KW-0326">Glycosidase</keyword>
<organism evidence="8">
    <name type="scientific">Schizaphis graminum</name>
    <name type="common">Green bug aphid</name>
    <dbReference type="NCBI Taxonomy" id="13262"/>
    <lineage>
        <taxon>Eukaryota</taxon>
        <taxon>Metazoa</taxon>
        <taxon>Ecdysozoa</taxon>
        <taxon>Arthropoda</taxon>
        <taxon>Hexapoda</taxon>
        <taxon>Insecta</taxon>
        <taxon>Pterygota</taxon>
        <taxon>Neoptera</taxon>
        <taxon>Paraneoptera</taxon>
        <taxon>Hemiptera</taxon>
        <taxon>Sternorrhyncha</taxon>
        <taxon>Aphidomorpha</taxon>
        <taxon>Aphidoidea</taxon>
        <taxon>Aphididae</taxon>
        <taxon>Aphidini</taxon>
        <taxon>Schizaphis</taxon>
    </lineage>
</organism>
<proteinExistence type="inferred from homology"/>
<accession>A0A2S2P7W5</accession>
<gene>
    <name evidence="8" type="primary">tre1_1</name>
    <name evidence="8" type="ORF">g.123933</name>
</gene>
<dbReference type="EMBL" id="GGMR01012928">
    <property type="protein sequence ID" value="MBY25547.1"/>
    <property type="molecule type" value="Transcribed_RNA"/>
</dbReference>
<protein>
    <recommendedName>
        <fullName evidence="4 7">Trehalase</fullName>
        <ecNumber evidence="3 7">3.2.1.28</ecNumber>
    </recommendedName>
    <alternativeName>
        <fullName evidence="7">Alpha-trehalose glucohydrolase</fullName>
    </alternativeName>
</protein>
<dbReference type="InterPro" id="IPR012341">
    <property type="entry name" value="6hp_glycosidase-like_sf"/>
</dbReference>
<evidence type="ECO:0000313" key="8">
    <source>
        <dbReference type="EMBL" id="MBY25547.1"/>
    </source>
</evidence>
<dbReference type="PRINTS" id="PR00744">
    <property type="entry name" value="GLHYDRLASE37"/>
</dbReference>
<dbReference type="PROSITE" id="PS51257">
    <property type="entry name" value="PROKAR_LIPOPROTEIN"/>
    <property type="match status" value="1"/>
</dbReference>
<dbReference type="PROSITE" id="PS00928">
    <property type="entry name" value="TREHALASE_2"/>
    <property type="match status" value="1"/>
</dbReference>
<comment type="similarity">
    <text evidence="2 7">Belongs to the glycosyl hydrolase 37 family.</text>
</comment>
<evidence type="ECO:0000256" key="4">
    <source>
        <dbReference type="ARBA" id="ARBA00019905"/>
    </source>
</evidence>
<dbReference type="PANTHER" id="PTHR23403:SF1">
    <property type="entry name" value="TREHALASE"/>
    <property type="match status" value="1"/>
</dbReference>
<dbReference type="AlphaFoldDB" id="A0A2S2P7W5"/>
<evidence type="ECO:0000256" key="6">
    <source>
        <dbReference type="ARBA" id="ARBA00023295"/>
    </source>
</evidence>
<name>A0A2S2P7W5_SCHGA</name>
<dbReference type="EC" id="3.2.1.28" evidence="3 7"/>
<dbReference type="Pfam" id="PF01204">
    <property type="entry name" value="Trehalase"/>
    <property type="match status" value="1"/>
</dbReference>
<dbReference type="InterPro" id="IPR008928">
    <property type="entry name" value="6-hairpin_glycosidase_sf"/>
</dbReference>
<evidence type="ECO:0000256" key="1">
    <source>
        <dbReference type="ARBA" id="ARBA00001576"/>
    </source>
</evidence>
<dbReference type="GO" id="GO:0004555">
    <property type="term" value="F:alpha,alpha-trehalase activity"/>
    <property type="evidence" value="ECO:0007669"/>
    <property type="project" value="UniProtKB-EC"/>
</dbReference>
<dbReference type="Gene3D" id="1.50.10.10">
    <property type="match status" value="1"/>
</dbReference>
<sequence length="165" mass="19145">MINKQHRNYFFPTNISPLWTGCYDKNKKADIVPKIIEYLNTIGALNHTGGIPTTMEETIEQWDMPNAWPPLQYIVVMSLDNLGIKDAQAIADKIADRWMETNYRTFLKKKVMYEKYNVNNMGSAGESTGEYKMQEGFGWTNGIILEFLHKYRFTVNSTTWNITSK</sequence>
<keyword evidence="5 7" id="KW-0378">Hydrolase</keyword>
<dbReference type="InterPro" id="IPR001661">
    <property type="entry name" value="Glyco_hydro_37"/>
</dbReference>
<evidence type="ECO:0000256" key="7">
    <source>
        <dbReference type="RuleBase" id="RU361180"/>
    </source>
</evidence>
<dbReference type="SUPFAM" id="SSF48208">
    <property type="entry name" value="Six-hairpin glycosidases"/>
    <property type="match status" value="1"/>
</dbReference>
<comment type="catalytic activity">
    <reaction evidence="1 7">
        <text>alpha,alpha-trehalose + H2O = alpha-D-glucose + beta-D-glucose</text>
        <dbReference type="Rhea" id="RHEA:32675"/>
        <dbReference type="ChEBI" id="CHEBI:15377"/>
        <dbReference type="ChEBI" id="CHEBI:15903"/>
        <dbReference type="ChEBI" id="CHEBI:16551"/>
        <dbReference type="ChEBI" id="CHEBI:17925"/>
        <dbReference type="EC" id="3.2.1.28"/>
    </reaction>
</comment>
<evidence type="ECO:0000256" key="3">
    <source>
        <dbReference type="ARBA" id="ARBA00012757"/>
    </source>
</evidence>
<reference evidence="8" key="1">
    <citation type="submission" date="2018-04" db="EMBL/GenBank/DDBJ databases">
        <title>Transcriptome of Schizaphis graminum biotype I.</title>
        <authorList>
            <person name="Scully E.D."/>
            <person name="Geib S.M."/>
            <person name="Palmer N.A."/>
            <person name="Koch K."/>
            <person name="Bradshaw J."/>
            <person name="Heng-Moss T."/>
            <person name="Sarath G."/>
        </authorList>
    </citation>
    <scope>NUCLEOTIDE SEQUENCE</scope>
</reference>
<dbReference type="PANTHER" id="PTHR23403">
    <property type="entry name" value="TREHALASE"/>
    <property type="match status" value="1"/>
</dbReference>
<dbReference type="InterPro" id="IPR018232">
    <property type="entry name" value="Glyco_hydro_37_CS"/>
</dbReference>
<evidence type="ECO:0000256" key="5">
    <source>
        <dbReference type="ARBA" id="ARBA00022801"/>
    </source>
</evidence>
<evidence type="ECO:0000256" key="2">
    <source>
        <dbReference type="ARBA" id="ARBA00005615"/>
    </source>
</evidence>